<evidence type="ECO:0000313" key="1">
    <source>
        <dbReference type="EMBL" id="KAH9307237.1"/>
    </source>
</evidence>
<keyword evidence="2" id="KW-1185">Reference proteome</keyword>
<dbReference type="SUPFAM" id="SSF81383">
    <property type="entry name" value="F-box domain"/>
    <property type="match status" value="1"/>
</dbReference>
<dbReference type="PANTHER" id="PTHR19855">
    <property type="entry name" value="WD40 REPEAT PROTEIN 12, 37"/>
    <property type="match status" value="1"/>
</dbReference>
<sequence>MSRQPERRIAGEVSARAGNGGGVWPELFVEAVAREVAVAAANGDGALVAGPAVVTIFQVCSTWRNISNSEILWEALARHVWDASQTTRRMHSWREEFIRLHLTASNFRRNRAKYTAIEYEVSSDSSGNGTEAACRCLALSPKYLAGGFLDGAVRIFSLTSTECVRVMNPAHEIRLGPLSRAIAGIVMFDDRVVFASFDGSVFVGSVLSGYVRCAHVGNVVNDGTLVDFTGCERFWVGLYAGVPGHACHIWDAVTEQLVFNAGDITDPEALRGWRLLIEHSERIGRVRINSDGILLTATRLKVAVFDLETYGICFSREEIAVDEQELIVETVETKNNKFLTASDNGTARVRRITDFEDVCSFSFDEAADNSSTSSGSSNNNRKVYGSLNTWQAFICIDGVVNAWDATSGMRLHRLDGQMGE</sequence>
<dbReference type="Proteomes" id="UP000824469">
    <property type="component" value="Unassembled WGS sequence"/>
</dbReference>
<dbReference type="EMBL" id="JAHRHJ020000007">
    <property type="protein sequence ID" value="KAH9307237.1"/>
    <property type="molecule type" value="Genomic_DNA"/>
</dbReference>
<evidence type="ECO:0000313" key="2">
    <source>
        <dbReference type="Proteomes" id="UP000824469"/>
    </source>
</evidence>
<comment type="caution">
    <text evidence="1">The sequence shown here is derived from an EMBL/GenBank/DDBJ whole genome shotgun (WGS) entry which is preliminary data.</text>
</comment>
<gene>
    <name evidence="1" type="ORF">KI387_035148</name>
</gene>
<dbReference type="InterPro" id="IPR036047">
    <property type="entry name" value="F-box-like_dom_sf"/>
</dbReference>
<reference evidence="1 2" key="1">
    <citation type="journal article" date="2021" name="Nat. Plants">
        <title>The Taxus genome provides insights into paclitaxel biosynthesis.</title>
        <authorList>
            <person name="Xiong X."/>
            <person name="Gou J."/>
            <person name="Liao Q."/>
            <person name="Li Y."/>
            <person name="Zhou Q."/>
            <person name="Bi G."/>
            <person name="Li C."/>
            <person name="Du R."/>
            <person name="Wang X."/>
            <person name="Sun T."/>
            <person name="Guo L."/>
            <person name="Liang H."/>
            <person name="Lu P."/>
            <person name="Wu Y."/>
            <person name="Zhang Z."/>
            <person name="Ro D.K."/>
            <person name="Shang Y."/>
            <person name="Huang S."/>
            <person name="Yan J."/>
        </authorList>
    </citation>
    <scope>NUCLEOTIDE SEQUENCE [LARGE SCALE GENOMIC DNA]</scope>
    <source>
        <strain evidence="1">Ta-2019</strain>
    </source>
</reference>
<dbReference type="InterPro" id="IPR036322">
    <property type="entry name" value="WD40_repeat_dom_sf"/>
</dbReference>
<dbReference type="SUPFAM" id="SSF50978">
    <property type="entry name" value="WD40 repeat-like"/>
    <property type="match status" value="1"/>
</dbReference>
<accession>A0AA38KZR5</accession>
<name>A0AA38KZR5_TAXCH</name>
<dbReference type="Gene3D" id="2.130.10.10">
    <property type="entry name" value="YVTN repeat-like/Quinoprotein amine dehydrogenase"/>
    <property type="match status" value="1"/>
</dbReference>
<dbReference type="PANTHER" id="PTHR19855:SF31">
    <property type="entry name" value="TRANSCRIPTIONAL REGULATOR STERILE APETALA"/>
    <property type="match status" value="1"/>
</dbReference>
<proteinExistence type="predicted"/>
<protein>
    <recommendedName>
        <fullName evidence="3">Transcriptional regulator STERILE APETALA</fullName>
    </recommendedName>
</protein>
<feature type="non-terminal residue" evidence="1">
    <location>
        <position position="420"/>
    </location>
</feature>
<evidence type="ECO:0008006" key="3">
    <source>
        <dbReference type="Google" id="ProtNLM"/>
    </source>
</evidence>
<dbReference type="OMA" id="CRFNTRN"/>
<organism evidence="1 2">
    <name type="scientific">Taxus chinensis</name>
    <name type="common">Chinese yew</name>
    <name type="synonym">Taxus wallichiana var. chinensis</name>
    <dbReference type="NCBI Taxonomy" id="29808"/>
    <lineage>
        <taxon>Eukaryota</taxon>
        <taxon>Viridiplantae</taxon>
        <taxon>Streptophyta</taxon>
        <taxon>Embryophyta</taxon>
        <taxon>Tracheophyta</taxon>
        <taxon>Spermatophyta</taxon>
        <taxon>Pinopsida</taxon>
        <taxon>Pinidae</taxon>
        <taxon>Conifers II</taxon>
        <taxon>Cupressales</taxon>
        <taxon>Taxaceae</taxon>
        <taxon>Taxus</taxon>
    </lineage>
</organism>
<dbReference type="InterPro" id="IPR015943">
    <property type="entry name" value="WD40/YVTN_repeat-like_dom_sf"/>
</dbReference>
<dbReference type="AlphaFoldDB" id="A0AA38KZR5"/>